<feature type="region of interest" description="Disordered" evidence="2">
    <location>
        <begin position="105"/>
        <end position="145"/>
    </location>
</feature>
<accession>A0ABQ7GMM7</accession>
<proteinExistence type="predicted"/>
<comment type="caution">
    <text evidence="3">The sequence shown here is derived from an EMBL/GenBank/DDBJ whole genome shotgun (WGS) entry which is preliminary data.</text>
</comment>
<evidence type="ECO:0000313" key="3">
    <source>
        <dbReference type="EMBL" id="KAF5835846.1"/>
    </source>
</evidence>
<feature type="region of interest" description="Disordered" evidence="2">
    <location>
        <begin position="1"/>
        <end position="40"/>
    </location>
</feature>
<feature type="coiled-coil region" evidence="1">
    <location>
        <begin position="48"/>
        <end position="100"/>
    </location>
</feature>
<evidence type="ECO:0000313" key="4">
    <source>
        <dbReference type="Proteomes" id="UP000815325"/>
    </source>
</evidence>
<sequence>MQEKQETSPENEVADKPTADSRVPPEQADGPGLDGDGELLDELAHSKLEELLAELARSQLEVKRMLGMQSAQAQQLGGLKEQLAAELEALKQQLSSLNGLEGRLDASESILDATEDHQGRQGPGEARGGEGEDADADPDLKEDYNPEEIAELQAKLDADLADMFSQLQAVKSEASEVSTRKVQLERELQDLLAQQEADADHRISDQVGKALAAGSPQAAAATDGQADVADSNDVSRRDPQQ</sequence>
<reference evidence="3" key="1">
    <citation type="submission" date="2017-08" db="EMBL/GenBank/DDBJ databases">
        <authorList>
            <person name="Polle J.E."/>
            <person name="Barry K."/>
            <person name="Cushman J."/>
            <person name="Schmutz J."/>
            <person name="Tran D."/>
            <person name="Hathwaick L.T."/>
            <person name="Yim W.C."/>
            <person name="Jenkins J."/>
            <person name="Mckie-Krisberg Z.M."/>
            <person name="Prochnik S."/>
            <person name="Lindquist E."/>
            <person name="Dockter R.B."/>
            <person name="Adam C."/>
            <person name="Molina H."/>
            <person name="Bunkerborg J."/>
            <person name="Jin E."/>
            <person name="Buchheim M."/>
            <person name="Magnuson J."/>
        </authorList>
    </citation>
    <scope>NUCLEOTIDE SEQUENCE</scope>
    <source>
        <strain evidence="3">CCAP 19/18</strain>
    </source>
</reference>
<gene>
    <name evidence="3" type="ORF">DUNSADRAFT_6832</name>
</gene>
<evidence type="ECO:0000256" key="1">
    <source>
        <dbReference type="SAM" id="Coils"/>
    </source>
</evidence>
<evidence type="ECO:0000256" key="2">
    <source>
        <dbReference type="SAM" id="MobiDB-lite"/>
    </source>
</evidence>
<keyword evidence="4" id="KW-1185">Reference proteome</keyword>
<organism evidence="3 4">
    <name type="scientific">Dunaliella salina</name>
    <name type="common">Green alga</name>
    <name type="synonym">Protococcus salinus</name>
    <dbReference type="NCBI Taxonomy" id="3046"/>
    <lineage>
        <taxon>Eukaryota</taxon>
        <taxon>Viridiplantae</taxon>
        <taxon>Chlorophyta</taxon>
        <taxon>core chlorophytes</taxon>
        <taxon>Chlorophyceae</taxon>
        <taxon>CS clade</taxon>
        <taxon>Chlamydomonadales</taxon>
        <taxon>Dunaliellaceae</taxon>
        <taxon>Dunaliella</taxon>
    </lineage>
</organism>
<feature type="region of interest" description="Disordered" evidence="2">
    <location>
        <begin position="193"/>
        <end position="241"/>
    </location>
</feature>
<feature type="compositionally biased region" description="Low complexity" evidence="2">
    <location>
        <begin position="210"/>
        <end position="229"/>
    </location>
</feature>
<name>A0ABQ7GMM7_DUNSA</name>
<feature type="compositionally biased region" description="Basic and acidic residues" evidence="2">
    <location>
        <begin position="1"/>
        <end position="19"/>
    </location>
</feature>
<keyword evidence="1" id="KW-0175">Coiled coil</keyword>
<dbReference type="Proteomes" id="UP000815325">
    <property type="component" value="Unassembled WGS sequence"/>
</dbReference>
<dbReference type="EMBL" id="MU069686">
    <property type="protein sequence ID" value="KAF5835846.1"/>
    <property type="molecule type" value="Genomic_DNA"/>
</dbReference>
<protein>
    <submittedName>
        <fullName evidence="3">Uncharacterized protein</fullName>
    </submittedName>
</protein>